<feature type="non-terminal residue" evidence="1">
    <location>
        <position position="1"/>
    </location>
</feature>
<dbReference type="AlphaFoldDB" id="A0AAI9T636"/>
<dbReference type="Proteomes" id="UP001227192">
    <property type="component" value="Unassembled WGS sequence"/>
</dbReference>
<reference evidence="1" key="1">
    <citation type="submission" date="2015-06" db="EMBL/GenBank/DDBJ databases">
        <authorList>
            <person name="Nguyen H."/>
        </authorList>
    </citation>
    <scope>NUCLEOTIDE SEQUENCE</scope>
    <source>
        <strain evidence="1">DAOM 180753</strain>
    </source>
</reference>
<name>A0AAI9T636_PENTH</name>
<evidence type="ECO:0000313" key="2">
    <source>
        <dbReference type="Proteomes" id="UP001227192"/>
    </source>
</evidence>
<comment type="caution">
    <text evidence="1">The sequence shown here is derived from an EMBL/GenBank/DDBJ whole genome shotgun (WGS) entry which is preliminary data.</text>
</comment>
<reference evidence="1" key="2">
    <citation type="journal article" date="2016" name="Fungal Biol.">
        <title>Ochratoxin A production by Penicillium thymicola.</title>
        <authorList>
            <person name="Nguyen H.D.T."/>
            <person name="McMullin D.R."/>
            <person name="Ponomareva E."/>
            <person name="Riley R."/>
            <person name="Pomraning K.R."/>
            <person name="Baker S.E."/>
            <person name="Seifert K.A."/>
        </authorList>
    </citation>
    <scope>NUCLEOTIDE SEQUENCE</scope>
    <source>
        <strain evidence="1">DAOM 180753</strain>
    </source>
</reference>
<organism evidence="1 2">
    <name type="scientific">Penicillium thymicola</name>
    <dbReference type="NCBI Taxonomy" id="293382"/>
    <lineage>
        <taxon>Eukaryota</taxon>
        <taxon>Fungi</taxon>
        <taxon>Dikarya</taxon>
        <taxon>Ascomycota</taxon>
        <taxon>Pezizomycotina</taxon>
        <taxon>Eurotiomycetes</taxon>
        <taxon>Eurotiomycetidae</taxon>
        <taxon>Eurotiales</taxon>
        <taxon>Aspergillaceae</taxon>
        <taxon>Penicillium</taxon>
    </lineage>
</organism>
<gene>
    <name evidence="1" type="ORF">VN97_g12947</name>
</gene>
<dbReference type="EMBL" id="LACB01001254">
    <property type="protein sequence ID" value="KAJ9480604.1"/>
    <property type="molecule type" value="Genomic_DNA"/>
</dbReference>
<protein>
    <submittedName>
        <fullName evidence="1">Uncharacterized protein</fullName>
    </submittedName>
</protein>
<proteinExistence type="predicted"/>
<sequence>GCSRCPPGAEPRGSVLISSSCSLSQSFVFPILCCPFPYPAARVLCAAPEQGLHLYAVFRMSSLYGETKQVLIV</sequence>
<keyword evidence="2" id="KW-1185">Reference proteome</keyword>
<evidence type="ECO:0000313" key="1">
    <source>
        <dbReference type="EMBL" id="KAJ9480604.1"/>
    </source>
</evidence>
<accession>A0AAI9T636</accession>